<sequence length="272" mass="30496">MKTFGLIGEKLSHSLSPEIHNVIFQKLGIKATYNLFEVENNNIAEVGEAIRVLNIKGVNITIPYKEEVINSVEELSKEAEKIGAINTIINCEGVLKGYNTDYYGFGRMLNRFSVSLQNKKVVILGTGGAAKAVAQYVSDSKPRDVVLIARNKEKAKRTFKKYDVFDYKDLKNIVGDIIVNTTPVGMYPNMGESPVGTEIIKKYNTAVDIIFNPIETEFLRLARENGLKTIDGLYMLVGQAVKAEEIWLDTEISNAVEEEIYLKIRPLLEEKL</sequence>
<comment type="caution">
    <text evidence="1">The sequence shown here is derived from an EMBL/GenBank/DDBJ whole genome shotgun (WGS) entry which is preliminary data.</text>
</comment>
<reference evidence="1" key="1">
    <citation type="journal article" date="2025" name="Int. J. Syst. Evol. Microbiol.">
        <title>Inconstantimicrobium mannanitabidum sp. nov., a novel member of the family Clostridiaceae isolated from anoxic soil under the treatment of reductive soil disinfestation.</title>
        <authorList>
            <person name="Ueki A."/>
            <person name="Tonouchi A."/>
            <person name="Honma S."/>
            <person name="Kaku N."/>
            <person name="Ueki K."/>
        </authorList>
    </citation>
    <scope>NUCLEOTIDE SEQUENCE</scope>
    <source>
        <strain evidence="1">TW13</strain>
    </source>
</reference>
<protein>
    <submittedName>
        <fullName evidence="1">Uncharacterized protein</fullName>
    </submittedName>
</protein>
<evidence type="ECO:0000313" key="2">
    <source>
        <dbReference type="Proteomes" id="UP001058074"/>
    </source>
</evidence>
<gene>
    <name evidence="1" type="ORF">rsdtw13_06840</name>
</gene>
<name>A0ACB5R8S2_9CLOT</name>
<accession>A0ACB5R8S2</accession>
<organism evidence="1 2">
    <name type="scientific">Inconstantimicrobium mannanitabidum</name>
    <dbReference type="NCBI Taxonomy" id="1604901"/>
    <lineage>
        <taxon>Bacteria</taxon>
        <taxon>Bacillati</taxon>
        <taxon>Bacillota</taxon>
        <taxon>Clostridia</taxon>
        <taxon>Eubacteriales</taxon>
        <taxon>Clostridiaceae</taxon>
        <taxon>Inconstantimicrobium</taxon>
    </lineage>
</organism>
<dbReference type="Proteomes" id="UP001058074">
    <property type="component" value="Unassembled WGS sequence"/>
</dbReference>
<evidence type="ECO:0000313" key="1">
    <source>
        <dbReference type="EMBL" id="GKX65426.1"/>
    </source>
</evidence>
<keyword evidence="2" id="KW-1185">Reference proteome</keyword>
<dbReference type="EMBL" id="BROD01000001">
    <property type="protein sequence ID" value="GKX65426.1"/>
    <property type="molecule type" value="Genomic_DNA"/>
</dbReference>
<proteinExistence type="predicted"/>